<dbReference type="Proteomes" id="UP000237839">
    <property type="component" value="Unassembled WGS sequence"/>
</dbReference>
<accession>A0A2S9GUN3</accession>
<organism evidence="1 2">
    <name type="scientific">Solimicrobium silvestre</name>
    <dbReference type="NCBI Taxonomy" id="2099400"/>
    <lineage>
        <taxon>Bacteria</taxon>
        <taxon>Pseudomonadati</taxon>
        <taxon>Pseudomonadota</taxon>
        <taxon>Betaproteobacteria</taxon>
        <taxon>Burkholderiales</taxon>
        <taxon>Oxalobacteraceae</taxon>
        <taxon>Solimicrobium</taxon>
    </lineage>
</organism>
<sequence length="68" mass="7784">MKYDLKNLNSESILLILDAPFYKLLTLKRSTDSTMITQIYFPYFVCAEAMQAAFDGPAKPSHFSISTW</sequence>
<keyword evidence="2" id="KW-1185">Reference proteome</keyword>
<protein>
    <submittedName>
        <fullName evidence="1">Uncharacterized protein</fullName>
    </submittedName>
</protein>
<gene>
    <name evidence="1" type="ORF">S2091_3826</name>
</gene>
<dbReference type="AlphaFoldDB" id="A0A2S9GUN3"/>
<evidence type="ECO:0000313" key="1">
    <source>
        <dbReference type="EMBL" id="PRC91411.1"/>
    </source>
</evidence>
<reference evidence="1 2" key="1">
    <citation type="submission" date="2018-02" db="EMBL/GenBank/DDBJ databases">
        <title>Solimicrobium silvestre gen. nov., sp. nov., isolated from alpine forest soil.</title>
        <authorList>
            <person name="Margesin R."/>
            <person name="Albuquerque L."/>
            <person name="Zhang D.-C."/>
            <person name="Froufe H.J.C."/>
            <person name="Severino R."/>
            <person name="Roxo I."/>
            <person name="Egas C."/>
            <person name="Da Costa M.S."/>
        </authorList>
    </citation>
    <scope>NUCLEOTIDE SEQUENCE [LARGE SCALE GENOMIC DNA]</scope>
    <source>
        <strain evidence="1 2">S20-91</strain>
    </source>
</reference>
<evidence type="ECO:0000313" key="2">
    <source>
        <dbReference type="Proteomes" id="UP000237839"/>
    </source>
</evidence>
<name>A0A2S9GUN3_9BURK</name>
<comment type="caution">
    <text evidence="1">The sequence shown here is derived from an EMBL/GenBank/DDBJ whole genome shotgun (WGS) entry which is preliminary data.</text>
</comment>
<proteinExistence type="predicted"/>
<dbReference type="EMBL" id="PUGF01000023">
    <property type="protein sequence ID" value="PRC91411.1"/>
    <property type="molecule type" value="Genomic_DNA"/>
</dbReference>